<protein>
    <submittedName>
        <fullName evidence="1">Peptidase</fullName>
    </submittedName>
</protein>
<organism evidence="1 2">
    <name type="scientific">Candidatus Litorirhabdus singularis</name>
    <dbReference type="NCBI Taxonomy" id="2518993"/>
    <lineage>
        <taxon>Bacteria</taxon>
        <taxon>Pseudomonadati</taxon>
        <taxon>Pseudomonadota</taxon>
        <taxon>Gammaproteobacteria</taxon>
        <taxon>Cellvibrionales</taxon>
        <taxon>Halieaceae</taxon>
        <taxon>Candidatus Litorirhabdus</taxon>
    </lineage>
</organism>
<dbReference type="Proteomes" id="UP001143362">
    <property type="component" value="Unassembled WGS sequence"/>
</dbReference>
<dbReference type="Pfam" id="PF00227">
    <property type="entry name" value="Proteasome"/>
    <property type="match status" value="1"/>
</dbReference>
<accession>A0ABT3TL11</accession>
<dbReference type="Gene3D" id="3.60.20.10">
    <property type="entry name" value="Glutamine Phosphoribosylpyrophosphate, subunit 1, domain 1"/>
    <property type="match status" value="1"/>
</dbReference>
<sequence>MTYCVAIATDDGLVFCSDSRTNAGPDVLSSYSKMHVYNLDKDRMVVVLSAGNLATTQAVISHLDNDLELEDGDSLHSCKKMTDVAKYVARVSREQQEQAKDSTGNAEINTSATFIVGGQIRGCDPAIYLIYSAGNYISVSDETSYLQIGESKYGKPILDRILGPGTGLEDAARCALVSMDSTIAANATVGPPIEVLVYENDTFESDHYIKLAAEDSYLLSLRRSWSEVIQSAFRELPQFEWEKRSAPVLQAITD</sequence>
<proteinExistence type="predicted"/>
<dbReference type="EMBL" id="SHNN01000005">
    <property type="protein sequence ID" value="MCX2983021.1"/>
    <property type="molecule type" value="Genomic_DNA"/>
</dbReference>
<dbReference type="InterPro" id="IPR016545">
    <property type="entry name" value="UCP009120_prtse"/>
</dbReference>
<name>A0ABT3TL11_9GAMM</name>
<comment type="caution">
    <text evidence="1">The sequence shown here is derived from an EMBL/GenBank/DDBJ whole genome shotgun (WGS) entry which is preliminary data.</text>
</comment>
<dbReference type="InterPro" id="IPR029055">
    <property type="entry name" value="Ntn_hydrolases_N"/>
</dbReference>
<evidence type="ECO:0000313" key="2">
    <source>
        <dbReference type="Proteomes" id="UP001143362"/>
    </source>
</evidence>
<gene>
    <name evidence="1" type="ORF">EYC98_19330</name>
</gene>
<dbReference type="PIRSF" id="PIRSF009120">
    <property type="entry name" value="UCP009120_prtse"/>
    <property type="match status" value="1"/>
</dbReference>
<evidence type="ECO:0000313" key="1">
    <source>
        <dbReference type="EMBL" id="MCX2983021.1"/>
    </source>
</evidence>
<dbReference type="SUPFAM" id="SSF56235">
    <property type="entry name" value="N-terminal nucleophile aminohydrolases (Ntn hydrolases)"/>
    <property type="match status" value="1"/>
</dbReference>
<dbReference type="InterPro" id="IPR001353">
    <property type="entry name" value="Proteasome_sua/b"/>
</dbReference>
<dbReference type="RefSeq" id="WP_279247051.1">
    <property type="nucleotide sequence ID" value="NZ_SHNN01000005.1"/>
</dbReference>
<keyword evidence="2" id="KW-1185">Reference proteome</keyword>
<reference evidence="1" key="1">
    <citation type="submission" date="2019-02" db="EMBL/GenBank/DDBJ databases">
        <authorList>
            <person name="Li S.-H."/>
        </authorList>
    </citation>
    <scope>NUCLEOTIDE SEQUENCE</scope>
    <source>
        <strain evidence="1">IMCC14734</strain>
    </source>
</reference>